<feature type="chain" id="PRO_5045385563" evidence="1">
    <location>
        <begin position="31"/>
        <end position="426"/>
    </location>
</feature>
<evidence type="ECO:0000259" key="3">
    <source>
        <dbReference type="Pfam" id="PF24092"/>
    </source>
</evidence>
<name>A0ABY3UMZ5_9MYCO</name>
<dbReference type="Proteomes" id="UP001055159">
    <property type="component" value="Plasmid unnamed"/>
</dbReference>
<accession>A0ABY3UMZ5</accession>
<evidence type="ECO:0000313" key="4">
    <source>
        <dbReference type="EMBL" id="ULP39945.1"/>
    </source>
</evidence>
<keyword evidence="5" id="KW-1185">Reference proteome</keyword>
<dbReference type="InterPro" id="IPR056463">
    <property type="entry name" value="DUF7373_C"/>
</dbReference>
<gene>
    <name evidence="4" type="ORF">MJO55_28950</name>
</gene>
<organism evidence="4 5">
    <name type="scientific">Mycolicibacterium rufum</name>
    <dbReference type="NCBI Taxonomy" id="318424"/>
    <lineage>
        <taxon>Bacteria</taxon>
        <taxon>Bacillati</taxon>
        <taxon>Actinomycetota</taxon>
        <taxon>Actinomycetes</taxon>
        <taxon>Mycobacteriales</taxon>
        <taxon>Mycobacteriaceae</taxon>
        <taxon>Mycolicibacterium</taxon>
    </lineage>
</organism>
<feature type="domain" description="DUF7373" evidence="3">
    <location>
        <begin position="275"/>
        <end position="424"/>
    </location>
</feature>
<keyword evidence="1" id="KW-0732">Signal</keyword>
<evidence type="ECO:0000259" key="2">
    <source>
        <dbReference type="Pfam" id="PF24088"/>
    </source>
</evidence>
<dbReference type="Pfam" id="PF24092">
    <property type="entry name" value="DUF7373_C"/>
    <property type="match status" value="1"/>
</dbReference>
<dbReference type="EMBL" id="CP092428">
    <property type="protein sequence ID" value="ULP39945.1"/>
    <property type="molecule type" value="Genomic_DNA"/>
</dbReference>
<evidence type="ECO:0000313" key="5">
    <source>
        <dbReference type="Proteomes" id="UP001055159"/>
    </source>
</evidence>
<dbReference type="InterPro" id="IPR055797">
    <property type="entry name" value="DUF7373"/>
</dbReference>
<proteinExistence type="predicted"/>
<feature type="domain" description="DUF7373" evidence="2">
    <location>
        <begin position="66"/>
        <end position="269"/>
    </location>
</feature>
<dbReference type="Pfam" id="PF24088">
    <property type="entry name" value="DUF7373"/>
    <property type="match status" value="1"/>
</dbReference>
<dbReference type="RefSeq" id="WP_043416229.1">
    <property type="nucleotide sequence ID" value="NZ_CP092428.2"/>
</dbReference>
<feature type="signal peptide" evidence="1">
    <location>
        <begin position="1"/>
        <end position="30"/>
    </location>
</feature>
<geneLocation type="plasmid" evidence="4 5">
    <name>unnamed</name>
</geneLocation>
<sequence length="426" mass="45076">MWDRTTRPTVALIAGVCAVLIAGCATTTTAGTAIPAKQAPDGGAIVALMDTGDYATAASRPFGTAGDDPYSGALLEADRIADYTVGPWEIDAEINTLPAPVNLSLVGPVASTDDMTRNRIFDPPVAAAAGANGFVSGFATVRTTPSTAKQQRSLQNVVLRFPDPAAATAAATQMAAAFTPWPGSSPPQPVTLTELPETVAITFTMPDQGQRMVSFTPHGAYVFYTVVQVSDYLLGADTENLSRGTIDLQKTRIDQFTATDLPALKDLPLDPTGQLLAKTLVAPDNRAPFLLGIWKPRGWLHFAVDPIKTISLFSTAGVDQVSQRLTTVYQAANPDGAVRVADGLTEQIGSFANVHGIEGVRGLPAAKCYQRTVGLLPATAPITWQRVQWAFSCVATVDRYAYTAFSTTAEDARQQMGAQYRILAGQ</sequence>
<reference evidence="4" key="1">
    <citation type="submission" date="2022-08" db="EMBL/GenBank/DDBJ databases">
        <title>Whole genome sequencing of non-tuberculosis mycobacteria type-strains.</title>
        <authorList>
            <person name="Igarashi Y."/>
            <person name="Osugi A."/>
            <person name="Mitarai S."/>
        </authorList>
    </citation>
    <scope>NUCLEOTIDE SEQUENCE</scope>
    <source>
        <strain evidence="4">JCM 16372</strain>
    </source>
</reference>
<dbReference type="PROSITE" id="PS51257">
    <property type="entry name" value="PROKAR_LIPOPROTEIN"/>
    <property type="match status" value="1"/>
</dbReference>
<keyword evidence="4" id="KW-0614">Plasmid</keyword>
<evidence type="ECO:0000256" key="1">
    <source>
        <dbReference type="SAM" id="SignalP"/>
    </source>
</evidence>
<protein>
    <submittedName>
        <fullName evidence="4">Uncharacterized protein</fullName>
    </submittedName>
</protein>